<dbReference type="RefSeq" id="WP_345491387.1">
    <property type="nucleotide sequence ID" value="NZ_BAABHY010000005.1"/>
</dbReference>
<proteinExistence type="predicted"/>
<name>A0ABP9N8P2_9GAMM</name>
<evidence type="ECO:0000313" key="2">
    <source>
        <dbReference type="Proteomes" id="UP001500171"/>
    </source>
</evidence>
<evidence type="ECO:0000313" key="1">
    <source>
        <dbReference type="EMBL" id="GAA5112009.1"/>
    </source>
</evidence>
<protein>
    <submittedName>
        <fullName evidence="1">Uncharacterized protein</fullName>
    </submittedName>
</protein>
<comment type="caution">
    <text evidence="1">The sequence shown here is derived from an EMBL/GenBank/DDBJ whole genome shotgun (WGS) entry which is preliminary data.</text>
</comment>
<gene>
    <name evidence="1" type="ORF">GCM10023211_18130</name>
</gene>
<keyword evidence="2" id="KW-1185">Reference proteome</keyword>
<dbReference type="Proteomes" id="UP001500171">
    <property type="component" value="Unassembled WGS sequence"/>
</dbReference>
<sequence length="82" mass="9504">MKILFSFSLAIILFGGTVSDAYSQNVEPSASQQMIFHSKAIVEHIDDFDNQKFSLDQHIEEAEFVFEDEIVNRKTLYKYHSN</sequence>
<dbReference type="EMBL" id="BAABHY010000005">
    <property type="protein sequence ID" value="GAA5112009.1"/>
    <property type="molecule type" value="Genomic_DNA"/>
</dbReference>
<organism evidence="1 2">
    <name type="scientific">Orbus sasakiae</name>
    <dbReference type="NCBI Taxonomy" id="1078475"/>
    <lineage>
        <taxon>Bacteria</taxon>
        <taxon>Pseudomonadati</taxon>
        <taxon>Pseudomonadota</taxon>
        <taxon>Gammaproteobacteria</taxon>
        <taxon>Orbales</taxon>
        <taxon>Orbaceae</taxon>
        <taxon>Orbus</taxon>
    </lineage>
</organism>
<reference evidence="2" key="1">
    <citation type="journal article" date="2019" name="Int. J. Syst. Evol. Microbiol.">
        <title>The Global Catalogue of Microorganisms (GCM) 10K type strain sequencing project: providing services to taxonomists for standard genome sequencing and annotation.</title>
        <authorList>
            <consortium name="The Broad Institute Genomics Platform"/>
            <consortium name="The Broad Institute Genome Sequencing Center for Infectious Disease"/>
            <person name="Wu L."/>
            <person name="Ma J."/>
        </authorList>
    </citation>
    <scope>NUCLEOTIDE SEQUENCE [LARGE SCALE GENOMIC DNA]</scope>
    <source>
        <strain evidence="2">JCM 18050</strain>
    </source>
</reference>
<accession>A0ABP9N8P2</accession>